<sequence>MAKNEIRLPGRMFRQGIIVRAQTGDSEEVPQSVALSFSSEEPVERYFGFEVLGHNSGEVDASFMESGRAPLLVDHRASVEHQIGIVESVSFSGGKGRAEARFGKSGKAQEIAKRVADGEIVNVSVGYRVNAIELAKDGKDDLPTYRVTDWTPFEISLVSVPADPSVGLGRARPEEGGEITLQLSRKERPMAAETETRSEDPNTHEDTQRTVDQVRAEEQTRIREIEAVGARFNCRDKAQAAIKNGESADQFRGAVLMSLGEQGQERISAAADIGLSPKERKAFSFVRALHALANPNDQGAQEAAAFERECSAVAAKKRGKEQGGILVPADVMRTGMGGQTRSLNTGVAAEGGALVGTDLLAGSFIDLLRARAVVLKMGARMLNDLQGNIAIPRLTGGATAYWVGEDGDVPESQQAVDQVTMTPHTLGGHTKYSRKLLLQSSLDVEAMVRDDLAKVLGLEISRAALHGSGAGNQPQGISSLTGVNSTTFAAALPTWGEVVAMETAVATDEADIGALGYIINPAMRGGFKTTEKAVGTARFIWEDGGTVNGYHTGVTTQILTDNAFFGNWEDLLIGAWSGVDLTVDPYTNAQSGNVRVIALQDVDIAGRHPGSFCHSYYTA</sequence>
<evidence type="ECO:0000256" key="3">
    <source>
        <dbReference type="ARBA" id="ARBA00022670"/>
    </source>
</evidence>
<reference evidence="8 9" key="1">
    <citation type="submission" date="2020-09" db="EMBL/GenBank/DDBJ databases">
        <title>The genome sequence of type strain Labrenzia polysiphoniae KACC 19711.</title>
        <authorList>
            <person name="Liu Y."/>
        </authorList>
    </citation>
    <scope>NUCLEOTIDE SEQUENCE [LARGE SCALE GENOMIC DNA]</scope>
    <source>
        <strain evidence="8 9">KACC 19711</strain>
    </source>
</reference>
<evidence type="ECO:0000256" key="2">
    <source>
        <dbReference type="ARBA" id="ARBA00022612"/>
    </source>
</evidence>
<evidence type="ECO:0000256" key="5">
    <source>
        <dbReference type="SAM" id="MobiDB-lite"/>
    </source>
</evidence>
<evidence type="ECO:0000313" key="9">
    <source>
        <dbReference type="Proteomes" id="UP000615687"/>
    </source>
</evidence>
<keyword evidence="2" id="KW-1188">Viral release from host cell</keyword>
<dbReference type="InterPro" id="IPR054612">
    <property type="entry name" value="Phage_capsid-like_C"/>
</dbReference>
<evidence type="ECO:0000259" key="6">
    <source>
        <dbReference type="Pfam" id="PF04586"/>
    </source>
</evidence>
<comment type="subcellular location">
    <subcellularLocation>
        <location evidence="1">Virion</location>
    </subcellularLocation>
</comment>
<keyword evidence="9" id="KW-1185">Reference proteome</keyword>
<dbReference type="InterPro" id="IPR054613">
    <property type="entry name" value="Peptidase_S78_dom"/>
</dbReference>
<feature type="region of interest" description="Disordered" evidence="5">
    <location>
        <begin position="185"/>
        <end position="214"/>
    </location>
</feature>
<evidence type="ECO:0000256" key="4">
    <source>
        <dbReference type="ARBA" id="ARBA00022801"/>
    </source>
</evidence>
<evidence type="ECO:0000256" key="1">
    <source>
        <dbReference type="ARBA" id="ARBA00004328"/>
    </source>
</evidence>
<dbReference type="EMBL" id="JACYXJ010000002">
    <property type="protein sequence ID" value="MBD8875430.1"/>
    <property type="molecule type" value="Genomic_DNA"/>
</dbReference>
<feature type="domain" description="Phage capsid-like C-terminal" evidence="7">
    <location>
        <begin position="351"/>
        <end position="613"/>
    </location>
</feature>
<keyword evidence="4" id="KW-0378">Hydrolase</keyword>
<keyword evidence="3" id="KW-0645">Protease</keyword>
<gene>
    <name evidence="8" type="ORF">IG617_03920</name>
</gene>
<feature type="domain" description="Prohead serine protease" evidence="6">
    <location>
        <begin position="97"/>
        <end position="164"/>
    </location>
</feature>
<dbReference type="Pfam" id="PF04586">
    <property type="entry name" value="Peptidase_S78"/>
    <property type="match status" value="1"/>
</dbReference>
<evidence type="ECO:0000259" key="7">
    <source>
        <dbReference type="Pfam" id="PF05065"/>
    </source>
</evidence>
<dbReference type="RefSeq" id="WP_192107560.1">
    <property type="nucleotide sequence ID" value="NZ_JACYXJ010000002.1"/>
</dbReference>
<evidence type="ECO:0000313" key="8">
    <source>
        <dbReference type="EMBL" id="MBD8875430.1"/>
    </source>
</evidence>
<comment type="caution">
    <text evidence="8">The sequence shown here is derived from an EMBL/GenBank/DDBJ whole genome shotgun (WGS) entry which is preliminary data.</text>
</comment>
<dbReference type="Proteomes" id="UP000615687">
    <property type="component" value="Unassembled WGS sequence"/>
</dbReference>
<dbReference type="NCBIfam" id="TIGR01554">
    <property type="entry name" value="major_cap_HK97"/>
    <property type="match status" value="1"/>
</dbReference>
<protein>
    <submittedName>
        <fullName evidence="8">Phage major capsid protein</fullName>
    </submittedName>
</protein>
<dbReference type="SUPFAM" id="SSF56563">
    <property type="entry name" value="Major capsid protein gp5"/>
    <property type="match status" value="1"/>
</dbReference>
<dbReference type="Pfam" id="PF05065">
    <property type="entry name" value="Phage_capsid"/>
    <property type="match status" value="1"/>
</dbReference>
<name>A0ABR9C6B2_9HYPH</name>
<accession>A0ABR9C6B2</accession>
<organism evidence="8 9">
    <name type="scientific">Roseibium polysiphoniae</name>
    <dbReference type="NCBI Taxonomy" id="2571221"/>
    <lineage>
        <taxon>Bacteria</taxon>
        <taxon>Pseudomonadati</taxon>
        <taxon>Pseudomonadota</taxon>
        <taxon>Alphaproteobacteria</taxon>
        <taxon>Hyphomicrobiales</taxon>
        <taxon>Stappiaceae</taxon>
        <taxon>Roseibium</taxon>
    </lineage>
</organism>
<proteinExistence type="predicted"/>
<dbReference type="Gene3D" id="3.30.2400.10">
    <property type="entry name" value="Major capsid protein gp5"/>
    <property type="match status" value="1"/>
</dbReference>
<dbReference type="InterPro" id="IPR024455">
    <property type="entry name" value="Phage_capsid"/>
</dbReference>